<dbReference type="InterPro" id="IPR036097">
    <property type="entry name" value="HisK_dim/P_sf"/>
</dbReference>
<dbReference type="AlphaFoldDB" id="A0A841H558"/>
<dbReference type="SMART" id="SM00387">
    <property type="entry name" value="HATPase_c"/>
    <property type="match status" value="1"/>
</dbReference>
<dbReference type="GO" id="GO:0005524">
    <property type="term" value="F:ATP binding"/>
    <property type="evidence" value="ECO:0007669"/>
    <property type="project" value="UniProtKB-KW"/>
</dbReference>
<keyword evidence="10" id="KW-1133">Transmembrane helix</keyword>
<dbReference type="CDD" id="cd06225">
    <property type="entry name" value="HAMP"/>
    <property type="match status" value="1"/>
</dbReference>
<dbReference type="SUPFAM" id="SSF47384">
    <property type="entry name" value="Homodimeric domain of signal transducing histidine kinase"/>
    <property type="match status" value="1"/>
</dbReference>
<dbReference type="PROSITE" id="PS50109">
    <property type="entry name" value="HIS_KIN"/>
    <property type="match status" value="1"/>
</dbReference>
<name>A0A841H558_9BACT</name>
<dbReference type="PANTHER" id="PTHR43065">
    <property type="entry name" value="SENSOR HISTIDINE KINASE"/>
    <property type="match status" value="1"/>
</dbReference>
<evidence type="ECO:0000256" key="5">
    <source>
        <dbReference type="ARBA" id="ARBA00022679"/>
    </source>
</evidence>
<dbReference type="Gene3D" id="1.10.287.130">
    <property type="match status" value="1"/>
</dbReference>
<keyword evidence="5" id="KW-0808">Transferase</keyword>
<keyword evidence="10" id="KW-0472">Membrane</keyword>
<dbReference type="InterPro" id="IPR003660">
    <property type="entry name" value="HAMP_dom"/>
</dbReference>
<keyword evidence="7 13" id="KW-0418">Kinase</keyword>
<dbReference type="GO" id="GO:0000155">
    <property type="term" value="F:phosphorelay sensor kinase activity"/>
    <property type="evidence" value="ECO:0007669"/>
    <property type="project" value="InterPro"/>
</dbReference>
<dbReference type="CDD" id="cd00082">
    <property type="entry name" value="HisKA"/>
    <property type="match status" value="1"/>
</dbReference>
<evidence type="ECO:0000259" key="11">
    <source>
        <dbReference type="PROSITE" id="PS50109"/>
    </source>
</evidence>
<keyword evidence="4" id="KW-0597">Phosphoprotein</keyword>
<comment type="catalytic activity">
    <reaction evidence="1">
        <text>ATP + protein L-histidine = ADP + protein N-phospho-L-histidine.</text>
        <dbReference type="EC" id="2.7.13.3"/>
    </reaction>
</comment>
<protein>
    <recommendedName>
        <fullName evidence="3">histidine kinase</fullName>
        <ecNumber evidence="3">2.7.13.3</ecNumber>
    </recommendedName>
</protein>
<evidence type="ECO:0000256" key="7">
    <source>
        <dbReference type="ARBA" id="ARBA00022777"/>
    </source>
</evidence>
<dbReference type="InterPro" id="IPR003661">
    <property type="entry name" value="HisK_dim/P_dom"/>
</dbReference>
<keyword evidence="8" id="KW-0067">ATP-binding</keyword>
<keyword evidence="9" id="KW-0902">Two-component regulatory system</keyword>
<dbReference type="SUPFAM" id="SSF55874">
    <property type="entry name" value="ATPase domain of HSP90 chaperone/DNA topoisomerase II/histidine kinase"/>
    <property type="match status" value="1"/>
</dbReference>
<comment type="caution">
    <text evidence="13">The sequence shown here is derived from an EMBL/GenBank/DDBJ whole genome shotgun (WGS) entry which is preliminary data.</text>
</comment>
<feature type="domain" description="Histidine kinase" evidence="11">
    <location>
        <begin position="359"/>
        <end position="568"/>
    </location>
</feature>
<dbReference type="Proteomes" id="UP000582837">
    <property type="component" value="Unassembled WGS sequence"/>
</dbReference>
<dbReference type="PRINTS" id="PR00344">
    <property type="entry name" value="BCTRLSENSOR"/>
</dbReference>
<evidence type="ECO:0000313" key="13">
    <source>
        <dbReference type="EMBL" id="MBB6073271.1"/>
    </source>
</evidence>
<dbReference type="InterPro" id="IPR036890">
    <property type="entry name" value="HATPase_C_sf"/>
</dbReference>
<organism evidence="13 14">
    <name type="scientific">Longimicrobium terrae</name>
    <dbReference type="NCBI Taxonomy" id="1639882"/>
    <lineage>
        <taxon>Bacteria</taxon>
        <taxon>Pseudomonadati</taxon>
        <taxon>Gemmatimonadota</taxon>
        <taxon>Longimicrobiia</taxon>
        <taxon>Longimicrobiales</taxon>
        <taxon>Longimicrobiaceae</taxon>
        <taxon>Longimicrobium</taxon>
    </lineage>
</organism>
<evidence type="ECO:0000256" key="1">
    <source>
        <dbReference type="ARBA" id="ARBA00000085"/>
    </source>
</evidence>
<keyword evidence="14" id="KW-1185">Reference proteome</keyword>
<keyword evidence="10" id="KW-0812">Transmembrane</keyword>
<comment type="subcellular location">
    <subcellularLocation>
        <location evidence="2">Membrane</location>
    </subcellularLocation>
</comment>
<dbReference type="SUPFAM" id="SSF158472">
    <property type="entry name" value="HAMP domain-like"/>
    <property type="match status" value="1"/>
</dbReference>
<dbReference type="RefSeq" id="WP_170032881.1">
    <property type="nucleotide sequence ID" value="NZ_JABDTL010000001.1"/>
</dbReference>
<dbReference type="EMBL" id="JACHIA010000023">
    <property type="protein sequence ID" value="MBB6073271.1"/>
    <property type="molecule type" value="Genomic_DNA"/>
</dbReference>
<evidence type="ECO:0000256" key="4">
    <source>
        <dbReference type="ARBA" id="ARBA00022553"/>
    </source>
</evidence>
<dbReference type="Pfam" id="PF00672">
    <property type="entry name" value="HAMP"/>
    <property type="match status" value="1"/>
</dbReference>
<dbReference type="InterPro" id="IPR003594">
    <property type="entry name" value="HATPase_dom"/>
</dbReference>
<evidence type="ECO:0000256" key="3">
    <source>
        <dbReference type="ARBA" id="ARBA00012438"/>
    </source>
</evidence>
<evidence type="ECO:0000256" key="8">
    <source>
        <dbReference type="ARBA" id="ARBA00022840"/>
    </source>
</evidence>
<evidence type="ECO:0000259" key="12">
    <source>
        <dbReference type="PROSITE" id="PS50885"/>
    </source>
</evidence>
<dbReference type="InterPro" id="IPR004358">
    <property type="entry name" value="Sig_transdc_His_kin-like_C"/>
</dbReference>
<evidence type="ECO:0000256" key="9">
    <source>
        <dbReference type="ARBA" id="ARBA00023012"/>
    </source>
</evidence>
<sequence length="586" mass="62833">MRLPLRAKVFLLFAVTALLIVVPALLLIARAVERGVYERARDELDLAAASVQSQWDDRDLLLSVAARGNANDNRIVEAWLAGNLRGVQRILRQGLEKDIPFVIDSTGKFISGPHLPAQAMEAGTNGGSSIALPADSAAEPIQFALADVWADTVRLGRVGVGRRVSAKGIAKDVKRVNTLVVLMVGDSVIGTTLSDTARAQLSRADLRVLRNAPNAGARQVTAGERYYMAVPVNVAARGLPATVILMRPIADELQVANAIKTSLWGIGVAALILALVLAAVVARIVARPTQALAEASVRMARGDFSAPLPRIGPDEIGQLARAFGEMRRAIADREGRLRSAQAEMIHREKLAAMGRLVAQLSHEINNPIYNIQNCLEALERRGDPNDPNREFLVLAQEELARMASLTRRLLDQSRPQSDAAALLDLNALVHRVLTLAGTELRTRGIEIAAELGPDVPSVVAHPEAIQQVLANLVANAGDAMPDGGRLRVATRSVDDTVEVVVEDTGAGISERDLPHIFEAFYTTKPGVTGTGLGLFVSEGIIRGHRGRIDVESSPGNGSRFTIRLPRETLDETLAEASDARELLAAD</sequence>
<dbReference type="SMART" id="SM00304">
    <property type="entry name" value="HAMP"/>
    <property type="match status" value="1"/>
</dbReference>
<evidence type="ECO:0000256" key="10">
    <source>
        <dbReference type="SAM" id="Phobius"/>
    </source>
</evidence>
<evidence type="ECO:0000256" key="6">
    <source>
        <dbReference type="ARBA" id="ARBA00022741"/>
    </source>
</evidence>
<evidence type="ECO:0000313" key="14">
    <source>
        <dbReference type="Proteomes" id="UP000582837"/>
    </source>
</evidence>
<evidence type="ECO:0000256" key="2">
    <source>
        <dbReference type="ARBA" id="ARBA00004370"/>
    </source>
</evidence>
<dbReference type="Pfam" id="PF02518">
    <property type="entry name" value="HATPase_c"/>
    <property type="match status" value="1"/>
</dbReference>
<dbReference type="Gene3D" id="6.10.340.10">
    <property type="match status" value="1"/>
</dbReference>
<reference evidence="13 14" key="1">
    <citation type="submission" date="2020-08" db="EMBL/GenBank/DDBJ databases">
        <title>Genomic Encyclopedia of Type Strains, Phase IV (KMG-IV): sequencing the most valuable type-strain genomes for metagenomic binning, comparative biology and taxonomic classification.</title>
        <authorList>
            <person name="Goeker M."/>
        </authorList>
    </citation>
    <scope>NUCLEOTIDE SEQUENCE [LARGE SCALE GENOMIC DNA]</scope>
    <source>
        <strain evidence="13 14">DSM 29007</strain>
    </source>
</reference>
<dbReference type="SMART" id="SM00388">
    <property type="entry name" value="HisKA"/>
    <property type="match status" value="1"/>
</dbReference>
<dbReference type="Gene3D" id="3.30.565.10">
    <property type="entry name" value="Histidine kinase-like ATPase, C-terminal domain"/>
    <property type="match status" value="1"/>
</dbReference>
<dbReference type="Pfam" id="PF00512">
    <property type="entry name" value="HisKA"/>
    <property type="match status" value="1"/>
</dbReference>
<gene>
    <name evidence="13" type="ORF">HNQ61_004938</name>
</gene>
<proteinExistence type="predicted"/>
<feature type="domain" description="HAMP" evidence="12">
    <location>
        <begin position="283"/>
        <end position="335"/>
    </location>
</feature>
<accession>A0A841H558</accession>
<dbReference type="PANTHER" id="PTHR43065:SF46">
    <property type="entry name" value="C4-DICARBOXYLATE TRANSPORT SENSOR PROTEIN DCTB"/>
    <property type="match status" value="1"/>
</dbReference>
<dbReference type="InterPro" id="IPR005467">
    <property type="entry name" value="His_kinase_dom"/>
</dbReference>
<dbReference type="EC" id="2.7.13.3" evidence="3"/>
<keyword evidence="6" id="KW-0547">Nucleotide-binding</keyword>
<feature type="transmembrane region" description="Helical" evidence="10">
    <location>
        <begin position="263"/>
        <end position="286"/>
    </location>
</feature>
<dbReference type="GO" id="GO:0016020">
    <property type="term" value="C:membrane"/>
    <property type="evidence" value="ECO:0007669"/>
    <property type="project" value="UniProtKB-SubCell"/>
</dbReference>
<dbReference type="PROSITE" id="PS50885">
    <property type="entry name" value="HAMP"/>
    <property type="match status" value="1"/>
</dbReference>